<comment type="function">
    <text evidence="13">Part of the ABC transporter complex GsiABCD involved in glutathione import. Responsible for energy coupling to the transport system.</text>
</comment>
<dbReference type="EC" id="7.4.2.10" evidence="15"/>
<evidence type="ECO:0000256" key="18">
    <source>
        <dbReference type="SAM" id="MobiDB-lite"/>
    </source>
</evidence>
<protein>
    <recommendedName>
        <fullName evidence="16">Glutathione import ATP-binding protein GsiA</fullName>
        <ecNumber evidence="15">7.4.2.10</ecNumber>
    </recommendedName>
</protein>
<comment type="similarity">
    <text evidence="14">Belongs to the ABC transporter superfamily. Glutathione importer (TC 3.A.1.5.11) family.</text>
</comment>
<dbReference type="PROSITE" id="PS00211">
    <property type="entry name" value="ABC_TRANSPORTER_1"/>
    <property type="match status" value="1"/>
</dbReference>
<dbReference type="OrthoDB" id="9802772at2"/>
<reference evidence="20 21" key="1">
    <citation type="submission" date="2019-02" db="EMBL/GenBank/DDBJ databases">
        <title>Genomic Encyclopedia of Type Strains, Phase IV (KMG-IV): sequencing the most valuable type-strain genomes for metagenomic binning, comparative biology and taxonomic classification.</title>
        <authorList>
            <person name="Goeker M."/>
        </authorList>
    </citation>
    <scope>NUCLEOTIDE SEQUENCE [LARGE SCALE GENOMIC DNA]</scope>
    <source>
        <strain evidence="20 21">K24</strain>
    </source>
</reference>
<dbReference type="InterPro" id="IPR003439">
    <property type="entry name" value="ABC_transporter-like_ATP-bd"/>
</dbReference>
<evidence type="ECO:0000313" key="21">
    <source>
        <dbReference type="Proteomes" id="UP000292445"/>
    </source>
</evidence>
<keyword evidence="4" id="KW-0813">Transport</keyword>
<evidence type="ECO:0000256" key="3">
    <source>
        <dbReference type="ARBA" id="ARBA00011469"/>
    </source>
</evidence>
<dbReference type="InterPro" id="IPR017871">
    <property type="entry name" value="ABC_transporter-like_CS"/>
</dbReference>
<dbReference type="InterPro" id="IPR027417">
    <property type="entry name" value="P-loop_NTPase"/>
</dbReference>
<comment type="subcellular location">
    <subcellularLocation>
        <location evidence="2">Cell inner membrane</location>
    </subcellularLocation>
    <subcellularLocation>
        <location evidence="1">Membrane</location>
        <topology evidence="1">Peripheral membrane protein</topology>
    </subcellularLocation>
</comment>
<evidence type="ECO:0000256" key="13">
    <source>
        <dbReference type="ARBA" id="ARBA00037530"/>
    </source>
</evidence>
<feature type="domain" description="ABC transporter" evidence="19">
    <location>
        <begin position="13"/>
        <end position="255"/>
    </location>
</feature>
<dbReference type="InterPro" id="IPR013563">
    <property type="entry name" value="Oligopep_ABC_C"/>
</dbReference>
<dbReference type="GO" id="GO:0015833">
    <property type="term" value="P:peptide transport"/>
    <property type="evidence" value="ECO:0007669"/>
    <property type="project" value="InterPro"/>
</dbReference>
<evidence type="ECO:0000256" key="9">
    <source>
        <dbReference type="ARBA" id="ARBA00022801"/>
    </source>
</evidence>
<evidence type="ECO:0000256" key="4">
    <source>
        <dbReference type="ARBA" id="ARBA00022448"/>
    </source>
</evidence>
<dbReference type="InterPro" id="IPR050319">
    <property type="entry name" value="ABC_transp_ATP-bind"/>
</dbReference>
<evidence type="ECO:0000256" key="12">
    <source>
        <dbReference type="ARBA" id="ARBA00023136"/>
    </source>
</evidence>
<dbReference type="EMBL" id="SGXC01000001">
    <property type="protein sequence ID" value="RZS85337.1"/>
    <property type="molecule type" value="Genomic_DNA"/>
</dbReference>
<dbReference type="AlphaFoldDB" id="A0A4V2F3U6"/>
<dbReference type="Proteomes" id="UP000292445">
    <property type="component" value="Unassembled WGS sequence"/>
</dbReference>
<evidence type="ECO:0000256" key="5">
    <source>
        <dbReference type="ARBA" id="ARBA00022475"/>
    </source>
</evidence>
<evidence type="ECO:0000256" key="2">
    <source>
        <dbReference type="ARBA" id="ARBA00004533"/>
    </source>
</evidence>
<comment type="catalytic activity">
    <reaction evidence="17">
        <text>glutathione(out) + ATP + H2O = glutathione(in) + ADP + phosphate + H(+)</text>
        <dbReference type="Rhea" id="RHEA:29791"/>
        <dbReference type="ChEBI" id="CHEBI:15377"/>
        <dbReference type="ChEBI" id="CHEBI:15378"/>
        <dbReference type="ChEBI" id="CHEBI:30616"/>
        <dbReference type="ChEBI" id="CHEBI:43474"/>
        <dbReference type="ChEBI" id="CHEBI:57925"/>
        <dbReference type="ChEBI" id="CHEBI:456216"/>
        <dbReference type="EC" id="7.4.2.10"/>
    </reaction>
</comment>
<keyword evidence="6" id="KW-0997">Cell inner membrane</keyword>
<dbReference type="SUPFAM" id="SSF52540">
    <property type="entry name" value="P-loop containing nucleoside triphosphate hydrolases"/>
    <property type="match status" value="1"/>
</dbReference>
<dbReference type="Pfam" id="PF08352">
    <property type="entry name" value="oligo_HPY"/>
    <property type="match status" value="1"/>
</dbReference>
<evidence type="ECO:0000313" key="20">
    <source>
        <dbReference type="EMBL" id="RZS85337.1"/>
    </source>
</evidence>
<organism evidence="20 21">
    <name type="scientific">Pigmentiphaga kullae</name>
    <dbReference type="NCBI Taxonomy" id="151784"/>
    <lineage>
        <taxon>Bacteria</taxon>
        <taxon>Pseudomonadati</taxon>
        <taxon>Pseudomonadota</taxon>
        <taxon>Betaproteobacteria</taxon>
        <taxon>Burkholderiales</taxon>
        <taxon>Alcaligenaceae</taxon>
        <taxon>Pigmentiphaga</taxon>
    </lineage>
</organism>
<feature type="region of interest" description="Disordered" evidence="18">
    <location>
        <begin position="260"/>
        <end position="300"/>
    </location>
</feature>
<sequence length="300" mass="32393">MNQPLIEISGLAIDYPGRRRLGGPRERVRVVEGVDLSLDAGQTLGLVGESGSGKSSIGQTLLGAVPPAAGRIRVAQWDVGALRHRDLPAYRRTVQMVWQNPYASLTPTLPVGEQIGEPLRADPDMDAAARSRRVARLLEQVGLRPADADKLPHQFSGGQRQRVAIARALAPSPRLIVLDEPVSALDVITQAQILRLLEAVQRETRVAYLLISHDIGVVRYLSDRVAVLRRGCLVESGDADQVCERPAHAYTRELIGSILEPGPLEPPADEMSASTPSRLGPSWGGTPAQGPVRPRGECPR</sequence>
<keyword evidence="9" id="KW-0378">Hydrolase</keyword>
<keyword evidence="10 20" id="KW-0067">ATP-binding</keyword>
<name>A0A4V2F3U6_9BURK</name>
<evidence type="ECO:0000256" key="1">
    <source>
        <dbReference type="ARBA" id="ARBA00004170"/>
    </source>
</evidence>
<dbReference type="Pfam" id="PF00005">
    <property type="entry name" value="ABC_tran"/>
    <property type="match status" value="1"/>
</dbReference>
<keyword evidence="12" id="KW-0472">Membrane</keyword>
<dbReference type="GO" id="GO:0016887">
    <property type="term" value="F:ATP hydrolysis activity"/>
    <property type="evidence" value="ECO:0007669"/>
    <property type="project" value="InterPro"/>
</dbReference>
<dbReference type="Gene3D" id="3.40.50.300">
    <property type="entry name" value="P-loop containing nucleotide triphosphate hydrolases"/>
    <property type="match status" value="1"/>
</dbReference>
<dbReference type="SMART" id="SM00382">
    <property type="entry name" value="AAA"/>
    <property type="match status" value="1"/>
</dbReference>
<evidence type="ECO:0000256" key="11">
    <source>
        <dbReference type="ARBA" id="ARBA00022967"/>
    </source>
</evidence>
<evidence type="ECO:0000256" key="6">
    <source>
        <dbReference type="ARBA" id="ARBA00022519"/>
    </source>
</evidence>
<dbReference type="GO" id="GO:0005524">
    <property type="term" value="F:ATP binding"/>
    <property type="evidence" value="ECO:0007669"/>
    <property type="project" value="UniProtKB-KW"/>
</dbReference>
<keyword evidence="7" id="KW-0677">Repeat</keyword>
<evidence type="ECO:0000256" key="16">
    <source>
        <dbReference type="ARBA" id="ARBA00041187"/>
    </source>
</evidence>
<dbReference type="PANTHER" id="PTHR43776:SF15">
    <property type="entry name" value="GLUTATHIONE IMPORT ATP-BINDING PROTEIN GSIA"/>
    <property type="match status" value="1"/>
</dbReference>
<evidence type="ECO:0000259" key="19">
    <source>
        <dbReference type="PROSITE" id="PS50893"/>
    </source>
</evidence>
<dbReference type="CDD" id="cd03257">
    <property type="entry name" value="ABC_NikE_OppD_transporters"/>
    <property type="match status" value="1"/>
</dbReference>
<proteinExistence type="inferred from homology"/>
<evidence type="ECO:0000256" key="7">
    <source>
        <dbReference type="ARBA" id="ARBA00022737"/>
    </source>
</evidence>
<dbReference type="InterPro" id="IPR003593">
    <property type="entry name" value="AAA+_ATPase"/>
</dbReference>
<evidence type="ECO:0000256" key="14">
    <source>
        <dbReference type="ARBA" id="ARBA00038416"/>
    </source>
</evidence>
<gene>
    <name evidence="20" type="ORF">EV675_1361</name>
</gene>
<dbReference type="PANTHER" id="PTHR43776">
    <property type="entry name" value="TRANSPORT ATP-BINDING PROTEIN"/>
    <property type="match status" value="1"/>
</dbReference>
<accession>A0A4V2F3U6</accession>
<evidence type="ECO:0000256" key="17">
    <source>
        <dbReference type="ARBA" id="ARBA00047640"/>
    </source>
</evidence>
<dbReference type="PROSITE" id="PS50893">
    <property type="entry name" value="ABC_TRANSPORTER_2"/>
    <property type="match status" value="1"/>
</dbReference>
<keyword evidence="5" id="KW-1003">Cell membrane</keyword>
<comment type="caution">
    <text evidence="20">The sequence shown here is derived from an EMBL/GenBank/DDBJ whole genome shotgun (WGS) entry which is preliminary data.</text>
</comment>
<evidence type="ECO:0000256" key="10">
    <source>
        <dbReference type="ARBA" id="ARBA00022840"/>
    </source>
</evidence>
<evidence type="ECO:0000256" key="8">
    <source>
        <dbReference type="ARBA" id="ARBA00022741"/>
    </source>
</evidence>
<evidence type="ECO:0000256" key="15">
    <source>
        <dbReference type="ARBA" id="ARBA00039050"/>
    </source>
</evidence>
<dbReference type="RefSeq" id="WP_130356562.1">
    <property type="nucleotide sequence ID" value="NZ_SGXC01000001.1"/>
</dbReference>
<dbReference type="GO" id="GO:0005886">
    <property type="term" value="C:plasma membrane"/>
    <property type="evidence" value="ECO:0007669"/>
    <property type="project" value="UniProtKB-SubCell"/>
</dbReference>
<comment type="subunit">
    <text evidence="3">The complex is composed of two ATP-binding proteins (GsiA), two transmembrane proteins (GsiC and GsiD) and a solute-binding protein (GsiB).</text>
</comment>
<keyword evidence="11" id="KW-1278">Translocase</keyword>
<dbReference type="GO" id="GO:0055085">
    <property type="term" value="P:transmembrane transport"/>
    <property type="evidence" value="ECO:0007669"/>
    <property type="project" value="UniProtKB-ARBA"/>
</dbReference>
<keyword evidence="21" id="KW-1185">Reference proteome</keyword>
<keyword evidence="8" id="KW-0547">Nucleotide-binding</keyword>